<dbReference type="ExpressionAtlas" id="A0A2K2CG34">
    <property type="expression patterns" value="baseline"/>
</dbReference>
<dbReference type="AlphaFoldDB" id="A0A2K2CG34"/>
<proteinExistence type="predicted"/>
<dbReference type="InterPro" id="IPR026960">
    <property type="entry name" value="RVT-Znf"/>
</dbReference>
<reference evidence="3" key="3">
    <citation type="submission" date="2018-08" db="UniProtKB">
        <authorList>
            <consortium name="EnsemblPlants"/>
        </authorList>
    </citation>
    <scope>IDENTIFICATION</scope>
    <source>
        <strain evidence="3">cv. Bd21</strain>
    </source>
</reference>
<sequence length="565" mass="63382">MQKFNQALLARQAWRLLAKPNSLCARLIKSKYFPHGNLLDTAFIRSSSSVWQGITHVLDLLKKGYVWRIGNGRSVDIWRDNWLPRGNFRVSGRASQTRLRRVSDLIDPANHRWNEDLIRHVFYPHDADAILLLKLPETPQDNVLAWVPDKTGSFTVRSAYQLAMDCVTEEREGCSSASPSGERKLWSTIWKARVPPKVRVFGWRLATNALAVQEERSKRIKKSLPTCGICGKGNKNAFHAVMECPKAIGLRQRMRQVWQLPPEEKLRYTGKDWVLVLLDFVNELTRQRLLFLWWRAWDLRNDSIFGSGRAPVEESAVFISCYSQAMENIKGDDDVLLQCLDIPVDSKELAMSVHRHSTPALDTRPSPVDRWKPPEQGCLKLNFDAGFLPASGESYWGAALRCSNGRTSSSLPRIVASLPFLKKKNKNNSHLVLAFLVPSAVPQGPPLLLPRAGSLHMHISFPISACPPSAADFAPGSAHLAGSLGPSRIVDADLGSCPLWAYPSPACRHSRIYQSTLLAGPILYKMSTSTRVYDTHTLYQSIHIERPSSFNRDGLQADGVLLVNL</sequence>
<gene>
    <name evidence="2" type="ORF">BRADI_5g08864v3</name>
</gene>
<reference evidence="2" key="2">
    <citation type="submission" date="2017-06" db="EMBL/GenBank/DDBJ databases">
        <title>WGS assembly of Brachypodium distachyon.</title>
        <authorList>
            <consortium name="The International Brachypodium Initiative"/>
            <person name="Lucas S."/>
            <person name="Harmon-Smith M."/>
            <person name="Lail K."/>
            <person name="Tice H."/>
            <person name="Grimwood J."/>
            <person name="Bruce D."/>
            <person name="Barry K."/>
            <person name="Shu S."/>
            <person name="Lindquist E."/>
            <person name="Wang M."/>
            <person name="Pitluck S."/>
            <person name="Vogel J.P."/>
            <person name="Garvin D.F."/>
            <person name="Mockler T.C."/>
            <person name="Schmutz J."/>
            <person name="Rokhsar D."/>
            <person name="Bevan M.W."/>
        </authorList>
    </citation>
    <scope>NUCLEOTIDE SEQUENCE</scope>
    <source>
        <strain evidence="2">Bd21</strain>
    </source>
</reference>
<evidence type="ECO:0000259" key="1">
    <source>
        <dbReference type="Pfam" id="PF13966"/>
    </source>
</evidence>
<evidence type="ECO:0000313" key="4">
    <source>
        <dbReference type="Proteomes" id="UP000008810"/>
    </source>
</evidence>
<organism evidence="2">
    <name type="scientific">Brachypodium distachyon</name>
    <name type="common">Purple false brome</name>
    <name type="synonym">Trachynia distachya</name>
    <dbReference type="NCBI Taxonomy" id="15368"/>
    <lineage>
        <taxon>Eukaryota</taxon>
        <taxon>Viridiplantae</taxon>
        <taxon>Streptophyta</taxon>
        <taxon>Embryophyta</taxon>
        <taxon>Tracheophyta</taxon>
        <taxon>Spermatophyta</taxon>
        <taxon>Magnoliopsida</taxon>
        <taxon>Liliopsida</taxon>
        <taxon>Poales</taxon>
        <taxon>Poaceae</taxon>
        <taxon>BOP clade</taxon>
        <taxon>Pooideae</taxon>
        <taxon>Stipodae</taxon>
        <taxon>Brachypodieae</taxon>
        <taxon>Brachypodium</taxon>
    </lineage>
</organism>
<keyword evidence="4" id="KW-1185">Reference proteome</keyword>
<reference evidence="2 3" key="1">
    <citation type="journal article" date="2010" name="Nature">
        <title>Genome sequencing and analysis of the model grass Brachypodium distachyon.</title>
        <authorList>
            <consortium name="International Brachypodium Initiative"/>
        </authorList>
    </citation>
    <scope>NUCLEOTIDE SEQUENCE [LARGE SCALE GENOMIC DNA]</scope>
    <source>
        <strain evidence="2 3">Bd21</strain>
    </source>
</reference>
<dbReference type="InParanoid" id="A0A2K2CG34"/>
<name>A0A2K2CG34_BRADI</name>
<evidence type="ECO:0000313" key="3">
    <source>
        <dbReference type="EnsemblPlants" id="PNT60993"/>
    </source>
</evidence>
<dbReference type="EnsemblPlants" id="PNT60993">
    <property type="protein sequence ID" value="PNT60993"/>
    <property type="gene ID" value="BRADI_5g08864v3"/>
</dbReference>
<feature type="domain" description="Reverse transcriptase zinc-binding" evidence="1">
    <location>
        <begin position="154"/>
        <end position="247"/>
    </location>
</feature>
<accession>A0A2K2CG34</accession>
<dbReference type="Proteomes" id="UP000008810">
    <property type="component" value="Chromosome 5"/>
</dbReference>
<dbReference type="Pfam" id="PF13966">
    <property type="entry name" value="zf-RVT"/>
    <property type="match status" value="1"/>
</dbReference>
<dbReference type="OrthoDB" id="1938246at2759"/>
<dbReference type="Gramene" id="PNT60993">
    <property type="protein sequence ID" value="PNT60993"/>
    <property type="gene ID" value="BRADI_5g08864v3"/>
</dbReference>
<dbReference type="EMBL" id="CM000884">
    <property type="protein sequence ID" value="PNT60993.1"/>
    <property type="molecule type" value="Genomic_DNA"/>
</dbReference>
<evidence type="ECO:0000313" key="2">
    <source>
        <dbReference type="EMBL" id="PNT60993.1"/>
    </source>
</evidence>
<protein>
    <recommendedName>
        <fullName evidence="1">Reverse transcriptase zinc-binding domain-containing protein</fullName>
    </recommendedName>
</protein>